<reference evidence="1" key="1">
    <citation type="journal article" date="2020" name="Nat. Commun.">
        <title>Large-scale genome sequencing of mycorrhizal fungi provides insights into the early evolution of symbiotic traits.</title>
        <authorList>
            <person name="Miyauchi S."/>
            <person name="Kiss E."/>
            <person name="Kuo A."/>
            <person name="Drula E."/>
            <person name="Kohler A."/>
            <person name="Sanchez-Garcia M."/>
            <person name="Morin E."/>
            <person name="Andreopoulos B."/>
            <person name="Barry K.W."/>
            <person name="Bonito G."/>
            <person name="Buee M."/>
            <person name="Carver A."/>
            <person name="Chen C."/>
            <person name="Cichocki N."/>
            <person name="Clum A."/>
            <person name="Culley D."/>
            <person name="Crous P.W."/>
            <person name="Fauchery L."/>
            <person name="Girlanda M."/>
            <person name="Hayes R.D."/>
            <person name="Keri Z."/>
            <person name="LaButti K."/>
            <person name="Lipzen A."/>
            <person name="Lombard V."/>
            <person name="Magnuson J."/>
            <person name="Maillard F."/>
            <person name="Murat C."/>
            <person name="Nolan M."/>
            <person name="Ohm R.A."/>
            <person name="Pangilinan J."/>
            <person name="Pereira M.F."/>
            <person name="Perotto S."/>
            <person name="Peter M."/>
            <person name="Pfister S."/>
            <person name="Riley R."/>
            <person name="Sitrit Y."/>
            <person name="Stielow J.B."/>
            <person name="Szollosi G."/>
            <person name="Zifcakova L."/>
            <person name="Stursova M."/>
            <person name="Spatafora J.W."/>
            <person name="Tedersoo L."/>
            <person name="Vaario L.M."/>
            <person name="Yamada A."/>
            <person name="Yan M."/>
            <person name="Wang P."/>
            <person name="Xu J."/>
            <person name="Bruns T."/>
            <person name="Baldrian P."/>
            <person name="Vilgalys R."/>
            <person name="Dunand C."/>
            <person name="Henrissat B."/>
            <person name="Grigoriev I.V."/>
            <person name="Hibbett D."/>
            <person name="Nagy L.G."/>
            <person name="Martin F.M."/>
        </authorList>
    </citation>
    <scope>NUCLEOTIDE SEQUENCE</scope>
    <source>
        <strain evidence="1">UP504</strain>
    </source>
</reference>
<dbReference type="OrthoDB" id="539213at2759"/>
<accession>A0A9P6BBH3</accession>
<proteinExistence type="predicted"/>
<gene>
    <name evidence="1" type="ORF">BS47DRAFT_1480977</name>
</gene>
<protein>
    <submittedName>
        <fullName evidence="1">Uncharacterized protein</fullName>
    </submittedName>
</protein>
<dbReference type="Proteomes" id="UP000886523">
    <property type="component" value="Unassembled WGS sequence"/>
</dbReference>
<dbReference type="AlphaFoldDB" id="A0A9P6BBH3"/>
<sequence length="215" mass="24461">MRDFEKAIKLFHDCEATQLEVNLQGLGLKLRNLKTLFEITKNPAGGLWFFVETSDGTRGRFPDPCFLASDLILYVNDLVADALKDHGRSYDKPILVPALVNDEILNMNLTFVYCHIDPILAWHQIDRWIEEAYEVLWSFHAANAVLDATYDDRVAMLVTQLSKRAIRKTPEDEFASFPRWVGRVPIPIHIGYGNRCVPGVPSFFLSMGNDDSPSF</sequence>
<dbReference type="EMBL" id="MU128909">
    <property type="protein sequence ID" value="KAF9521015.1"/>
    <property type="molecule type" value="Genomic_DNA"/>
</dbReference>
<evidence type="ECO:0000313" key="2">
    <source>
        <dbReference type="Proteomes" id="UP000886523"/>
    </source>
</evidence>
<comment type="caution">
    <text evidence="1">The sequence shown here is derived from an EMBL/GenBank/DDBJ whole genome shotgun (WGS) entry which is preliminary data.</text>
</comment>
<organism evidence="1 2">
    <name type="scientific">Hydnum rufescens UP504</name>
    <dbReference type="NCBI Taxonomy" id="1448309"/>
    <lineage>
        <taxon>Eukaryota</taxon>
        <taxon>Fungi</taxon>
        <taxon>Dikarya</taxon>
        <taxon>Basidiomycota</taxon>
        <taxon>Agaricomycotina</taxon>
        <taxon>Agaricomycetes</taxon>
        <taxon>Cantharellales</taxon>
        <taxon>Hydnaceae</taxon>
        <taxon>Hydnum</taxon>
    </lineage>
</organism>
<evidence type="ECO:0000313" key="1">
    <source>
        <dbReference type="EMBL" id="KAF9521015.1"/>
    </source>
</evidence>
<name>A0A9P6BBH3_9AGAM</name>
<keyword evidence="2" id="KW-1185">Reference proteome</keyword>